<accession>A0A974HEX3</accession>
<dbReference type="AlphaFoldDB" id="A0A974HEX3"/>
<sequence>MEPQFLYVANTYISPSNTPHYATSCVYNFTPPYKCSSNVGVAWVVWGVSPSFVMRGILCSFHRDHSLPLHLGVIY</sequence>
<gene>
    <name evidence="1" type="ORF">XELAEV_18030649mg</name>
</gene>
<dbReference type="Proteomes" id="UP000694892">
    <property type="component" value="Chromosome 6L"/>
</dbReference>
<evidence type="ECO:0000313" key="2">
    <source>
        <dbReference type="Proteomes" id="UP000694892"/>
    </source>
</evidence>
<reference evidence="2" key="1">
    <citation type="journal article" date="2016" name="Nature">
        <title>Genome evolution in the allotetraploid frog Xenopus laevis.</title>
        <authorList>
            <person name="Session A.M."/>
            <person name="Uno Y."/>
            <person name="Kwon T."/>
            <person name="Chapman J.A."/>
            <person name="Toyoda A."/>
            <person name="Takahashi S."/>
            <person name="Fukui A."/>
            <person name="Hikosaka A."/>
            <person name="Suzuki A."/>
            <person name="Kondo M."/>
            <person name="van Heeringen S.J."/>
            <person name="Quigley I."/>
            <person name="Heinz S."/>
            <person name="Ogino H."/>
            <person name="Ochi H."/>
            <person name="Hellsten U."/>
            <person name="Lyons J.B."/>
            <person name="Simakov O."/>
            <person name="Putnam N."/>
            <person name="Stites J."/>
            <person name="Kuroki Y."/>
            <person name="Tanaka T."/>
            <person name="Michiue T."/>
            <person name="Watanabe M."/>
            <person name="Bogdanovic O."/>
            <person name="Lister R."/>
            <person name="Georgiou G."/>
            <person name="Paranjpe S.S."/>
            <person name="van Kruijsbergen I."/>
            <person name="Shu S."/>
            <person name="Carlson J."/>
            <person name="Kinoshita T."/>
            <person name="Ohta Y."/>
            <person name="Mawaribuchi S."/>
            <person name="Jenkins J."/>
            <person name="Grimwood J."/>
            <person name="Schmutz J."/>
            <person name="Mitros T."/>
            <person name="Mozaffari S.V."/>
            <person name="Suzuki Y."/>
            <person name="Haramoto Y."/>
            <person name="Yamamoto T.S."/>
            <person name="Takagi C."/>
            <person name="Heald R."/>
            <person name="Miller K."/>
            <person name="Haudenschild C."/>
            <person name="Kitzman J."/>
            <person name="Nakayama T."/>
            <person name="Izutsu Y."/>
            <person name="Robert J."/>
            <person name="Fortriede J."/>
            <person name="Burns K."/>
            <person name="Lotay V."/>
            <person name="Karimi K."/>
            <person name="Yasuoka Y."/>
            <person name="Dichmann D.S."/>
            <person name="Flajnik M.F."/>
            <person name="Houston D.W."/>
            <person name="Shendure J."/>
            <person name="DuPasquier L."/>
            <person name="Vize P.D."/>
            <person name="Zorn A.M."/>
            <person name="Ito M."/>
            <person name="Marcotte E.M."/>
            <person name="Wallingford J.B."/>
            <person name="Ito Y."/>
            <person name="Asashima M."/>
            <person name="Ueno N."/>
            <person name="Matsuda Y."/>
            <person name="Veenstra G.J."/>
            <person name="Fujiyama A."/>
            <person name="Harland R.M."/>
            <person name="Taira M."/>
            <person name="Rokhsar D.S."/>
        </authorList>
    </citation>
    <scope>NUCLEOTIDE SEQUENCE [LARGE SCALE GENOMIC DNA]</scope>
    <source>
        <strain evidence="2">J</strain>
    </source>
</reference>
<organism evidence="1 2">
    <name type="scientific">Xenopus laevis</name>
    <name type="common">African clawed frog</name>
    <dbReference type="NCBI Taxonomy" id="8355"/>
    <lineage>
        <taxon>Eukaryota</taxon>
        <taxon>Metazoa</taxon>
        <taxon>Chordata</taxon>
        <taxon>Craniata</taxon>
        <taxon>Vertebrata</taxon>
        <taxon>Euteleostomi</taxon>
        <taxon>Amphibia</taxon>
        <taxon>Batrachia</taxon>
        <taxon>Anura</taxon>
        <taxon>Pipoidea</taxon>
        <taxon>Pipidae</taxon>
        <taxon>Xenopodinae</taxon>
        <taxon>Xenopus</taxon>
        <taxon>Xenopus</taxon>
    </lineage>
</organism>
<protein>
    <submittedName>
        <fullName evidence="1">Uncharacterized protein</fullName>
    </submittedName>
</protein>
<evidence type="ECO:0000313" key="1">
    <source>
        <dbReference type="EMBL" id="OCT75470.1"/>
    </source>
</evidence>
<proteinExistence type="predicted"/>
<name>A0A974HEX3_XENLA</name>
<dbReference type="EMBL" id="CM004476">
    <property type="protein sequence ID" value="OCT75470.1"/>
    <property type="molecule type" value="Genomic_DNA"/>
</dbReference>